<organism evidence="13 14">
    <name type="scientific">Exaiptasia diaphana</name>
    <name type="common">Tropical sea anemone</name>
    <name type="synonym">Aiptasia pulchella</name>
    <dbReference type="NCBI Taxonomy" id="2652724"/>
    <lineage>
        <taxon>Eukaryota</taxon>
        <taxon>Metazoa</taxon>
        <taxon>Cnidaria</taxon>
        <taxon>Anthozoa</taxon>
        <taxon>Hexacorallia</taxon>
        <taxon>Actiniaria</taxon>
        <taxon>Aiptasiidae</taxon>
        <taxon>Exaiptasia</taxon>
    </lineage>
</organism>
<evidence type="ECO:0000256" key="9">
    <source>
        <dbReference type="ARBA" id="ARBA00023163"/>
    </source>
</evidence>
<dbReference type="GO" id="GO:0005634">
    <property type="term" value="C:nucleus"/>
    <property type="evidence" value="ECO:0007669"/>
    <property type="project" value="UniProtKB-SubCell"/>
</dbReference>
<dbReference type="InterPro" id="IPR003523">
    <property type="entry name" value="Transcription_factor_COE"/>
</dbReference>
<keyword evidence="8 11" id="KW-0238">DNA-binding</keyword>
<dbReference type="GO" id="GO:0006355">
    <property type="term" value="P:regulation of DNA-templated transcription"/>
    <property type="evidence" value="ECO:0007669"/>
    <property type="project" value="InterPro"/>
</dbReference>
<dbReference type="FunFam" id="1.10.287.4280:FF:000001">
    <property type="entry name" value="transcription factor COE1 isoform X2"/>
    <property type="match status" value="1"/>
</dbReference>
<dbReference type="Proteomes" id="UP000887567">
    <property type="component" value="Unplaced"/>
</dbReference>
<keyword evidence="9 11" id="KW-0804">Transcription</keyword>
<evidence type="ECO:0000256" key="8">
    <source>
        <dbReference type="ARBA" id="ARBA00023125"/>
    </source>
</evidence>
<evidence type="ECO:0000259" key="12">
    <source>
        <dbReference type="SMART" id="SM00429"/>
    </source>
</evidence>
<dbReference type="InterPro" id="IPR013783">
    <property type="entry name" value="Ig-like_fold"/>
</dbReference>
<dbReference type="FunFam" id="2.60.40.10:FF:001458">
    <property type="entry name" value="EBF transcription factor 3b"/>
    <property type="match status" value="1"/>
</dbReference>
<evidence type="ECO:0000256" key="5">
    <source>
        <dbReference type="ARBA" id="ARBA00022771"/>
    </source>
</evidence>
<dbReference type="PANTHER" id="PTHR10747">
    <property type="entry name" value="TRANSCRIPTION FACTOR COE FAMILY MEMBER"/>
    <property type="match status" value="1"/>
</dbReference>
<dbReference type="SUPFAM" id="SSF81296">
    <property type="entry name" value="E set domains"/>
    <property type="match status" value="1"/>
</dbReference>
<keyword evidence="3 11" id="KW-0217">Developmental protein</keyword>
<comment type="similarity">
    <text evidence="2 11">Belongs to the COE family.</text>
</comment>
<dbReference type="InterPro" id="IPR002909">
    <property type="entry name" value="IPT_dom"/>
</dbReference>
<dbReference type="KEGG" id="epa:110250413"/>
<reference evidence="13" key="1">
    <citation type="submission" date="2022-11" db="UniProtKB">
        <authorList>
            <consortium name="EnsemblMetazoa"/>
        </authorList>
    </citation>
    <scope>IDENTIFICATION</scope>
</reference>
<dbReference type="RefSeq" id="XP_020912669.1">
    <property type="nucleotide sequence ID" value="XM_021057010.1"/>
</dbReference>
<dbReference type="Gene3D" id="1.10.287.4280">
    <property type="match status" value="1"/>
</dbReference>
<comment type="subcellular location">
    <subcellularLocation>
        <location evidence="1 11">Nucleus</location>
    </subcellularLocation>
</comment>
<dbReference type="InterPro" id="IPR032200">
    <property type="entry name" value="COE_DBD"/>
</dbReference>
<evidence type="ECO:0000313" key="13">
    <source>
        <dbReference type="EnsemblMetazoa" id="XP_020912669.1"/>
    </source>
</evidence>
<dbReference type="InterPro" id="IPR014756">
    <property type="entry name" value="Ig_E-set"/>
</dbReference>
<keyword evidence="5 11" id="KW-0863">Zinc-finger</keyword>
<evidence type="ECO:0000256" key="11">
    <source>
        <dbReference type="RuleBase" id="RU004489"/>
    </source>
</evidence>
<keyword evidence="4 11" id="KW-0479">Metal-binding</keyword>
<evidence type="ECO:0000256" key="3">
    <source>
        <dbReference type="ARBA" id="ARBA00022473"/>
    </source>
</evidence>
<dbReference type="InterPro" id="IPR032201">
    <property type="entry name" value="COE_HLH"/>
</dbReference>
<proteinExistence type="inferred from homology"/>
<keyword evidence="14" id="KW-1185">Reference proteome</keyword>
<dbReference type="InterPro" id="IPR018350">
    <property type="entry name" value="Transcription_factor_COE_CS"/>
</dbReference>
<keyword evidence="10 11" id="KW-0539">Nucleus</keyword>
<evidence type="ECO:0000256" key="1">
    <source>
        <dbReference type="ARBA" id="ARBA00004123"/>
    </source>
</evidence>
<evidence type="ECO:0000313" key="14">
    <source>
        <dbReference type="Proteomes" id="UP000887567"/>
    </source>
</evidence>
<sequence length="620" mass="67425">MQEQPDNSGKTDRPGVPWVTQGVLNDQMDTGTPSVIARCHFEKQPPSNLRKSNFFHFVLTFQDHNSQAIEIEKALFVDFIELRPEDMKIRNGAHYRLHFIFAGAIRVEQDLFVRLVDSTSKQIISYEGQDKNPEMRRVLMTHEIMCSRCCDKKSCGNKNETPSDPVVVDRYYLKFFLKCNQNCLKNAGNPRDMRRFQVHISTSVDHIAGAIACSDNMFVHNNSKHGRRSRRLDSTESITLTGTPCIKAICPNEGWTSGGTNVVVIGHNFFDGIQVVFGSLIVWSELITPNAIRVAAPPRPIPGVVEVTLMYRNKQYCKSAPGKFCYTALCEPTIDYGFQRLLKLIPRHPGDPERIPKEIVLKRAADLAEAIFQMPRTPTQLHSSQYPGTGLATPKSPALVGGQHYVTMYQETGPNGGLYSPTITSDNQGPVVYASIENASSSSPQTDVNNNVVNAPPSDLGPRIVTTAANIGMASITIDPQQHGSDHHPSGHGVAMTTVANSSNGYHGGIPLAALGVPPSPGFFNGTFIPQSPSLPPTPSSVPSNGNTGVFAFPSGMIQTVKQKSAFNPVSRAQLIAEGSDSVPSSPTIIQGVVSSQFGGTYTIPVSGQTYATNTQSSKS</sequence>
<evidence type="ECO:0000256" key="10">
    <source>
        <dbReference type="ARBA" id="ARBA00023242"/>
    </source>
</evidence>
<dbReference type="PROSITE" id="PS01345">
    <property type="entry name" value="COE"/>
    <property type="match status" value="1"/>
</dbReference>
<dbReference type="GeneID" id="110250413"/>
<evidence type="ECO:0000256" key="4">
    <source>
        <dbReference type="ARBA" id="ARBA00022723"/>
    </source>
</evidence>
<evidence type="ECO:0000256" key="7">
    <source>
        <dbReference type="ARBA" id="ARBA00023015"/>
    </source>
</evidence>
<dbReference type="OMA" id="CSDNMFV"/>
<dbReference type="Pfam" id="PF16422">
    <property type="entry name" value="COE1_DBD"/>
    <property type="match status" value="1"/>
</dbReference>
<feature type="domain" description="IPT/TIG" evidence="12">
    <location>
        <begin position="243"/>
        <end position="327"/>
    </location>
</feature>
<dbReference type="GO" id="GO:0008270">
    <property type="term" value="F:zinc ion binding"/>
    <property type="evidence" value="ECO:0007669"/>
    <property type="project" value="UniProtKB-KW"/>
</dbReference>
<keyword evidence="7 11" id="KW-0805">Transcription regulation</keyword>
<dbReference type="Pfam" id="PF16423">
    <property type="entry name" value="COE1_HLH"/>
    <property type="match status" value="1"/>
</dbReference>
<dbReference type="InterPro" id="IPR038173">
    <property type="entry name" value="COE_DBD_sf"/>
</dbReference>
<evidence type="ECO:0000256" key="6">
    <source>
        <dbReference type="ARBA" id="ARBA00022833"/>
    </source>
</evidence>
<dbReference type="Pfam" id="PF01833">
    <property type="entry name" value="TIG"/>
    <property type="match status" value="1"/>
</dbReference>
<dbReference type="Gene3D" id="2.60.40.3180">
    <property type="entry name" value="Transcription factor COE1, DNA-binding domain"/>
    <property type="match status" value="1"/>
</dbReference>
<name>A0A913Y1M0_EXADI</name>
<dbReference type="CDD" id="cd11606">
    <property type="entry name" value="COE_DBD"/>
    <property type="match status" value="1"/>
</dbReference>
<dbReference type="AlphaFoldDB" id="A0A913Y1M0"/>
<evidence type="ECO:0000256" key="2">
    <source>
        <dbReference type="ARBA" id="ARBA00010340"/>
    </source>
</evidence>
<protein>
    <recommendedName>
        <fullName evidence="12">IPT/TIG domain-containing protein</fullName>
    </recommendedName>
</protein>
<dbReference type="EnsemblMetazoa" id="XM_021057010.1">
    <property type="protein sequence ID" value="XP_020912669.1"/>
    <property type="gene ID" value="LOC110250413"/>
</dbReference>
<dbReference type="GO" id="GO:0003677">
    <property type="term" value="F:DNA binding"/>
    <property type="evidence" value="ECO:0007669"/>
    <property type="project" value="UniProtKB-KW"/>
</dbReference>
<dbReference type="FunFam" id="2.60.40.3180:FF:000002">
    <property type="entry name" value="transcription factor COE2 isoform X1"/>
    <property type="match status" value="1"/>
</dbReference>
<dbReference type="OrthoDB" id="25246at2759"/>
<dbReference type="SMART" id="SM00429">
    <property type="entry name" value="IPT"/>
    <property type="match status" value="1"/>
</dbReference>
<keyword evidence="6 11" id="KW-0862">Zinc</keyword>
<accession>A0A913Y1M0</accession>
<dbReference type="Gene3D" id="2.60.40.10">
    <property type="entry name" value="Immunoglobulins"/>
    <property type="match status" value="1"/>
</dbReference>